<feature type="binding site" evidence="6">
    <location>
        <position position="111"/>
    </location>
    <ligand>
        <name>Zn(2+)</name>
        <dbReference type="ChEBI" id="CHEBI:29105"/>
    </ligand>
</feature>
<dbReference type="GO" id="GO:0019323">
    <property type="term" value="P:pentose catabolic process"/>
    <property type="evidence" value="ECO:0007669"/>
    <property type="project" value="TreeGrafter"/>
</dbReference>
<evidence type="ECO:0000313" key="9">
    <source>
        <dbReference type="Proteomes" id="UP000195105"/>
    </source>
</evidence>
<evidence type="ECO:0000259" key="7">
    <source>
        <dbReference type="SMART" id="SM01007"/>
    </source>
</evidence>
<dbReference type="GO" id="GO:0019509">
    <property type="term" value="P:L-methionine salvage from methylthioadenosine"/>
    <property type="evidence" value="ECO:0007669"/>
    <property type="project" value="UniProtKB-UniRule"/>
</dbReference>
<evidence type="ECO:0000256" key="6">
    <source>
        <dbReference type="HAMAP-Rule" id="MF_01677"/>
    </source>
</evidence>
<keyword evidence="2 6" id="KW-0479">Metal-binding</keyword>
<dbReference type="PANTHER" id="PTHR22789:SF0">
    <property type="entry name" value="3-OXO-TETRONATE 4-PHOSPHATE DECARBOXYLASE-RELATED"/>
    <property type="match status" value="1"/>
</dbReference>
<sequence length="225" mass="24265">MTTPVQDLRGTPPVTDAAAELARYSRVLYERGWMPGTSGNLSVRQAGGLRDTALITPSGRDKGELTRDDMVTVHAETGEPRLHGPLRASAETCIHAAVYRTTGAEAVIHVHSPYATVVACRAGDPARRTTVPLTRFELLKGLGLADPAATRVPVFPNWSDVPRIADDVADWLRATPDAPPGLLIADHGITVWGRDLARALARLECFEAICQLLVLGARSREDHLP</sequence>
<dbReference type="EMBL" id="NGFN01000025">
    <property type="protein sequence ID" value="OUD03938.1"/>
    <property type="molecule type" value="Genomic_DNA"/>
</dbReference>
<dbReference type="InterPro" id="IPR036409">
    <property type="entry name" value="Aldolase_II/adducin_N_sf"/>
</dbReference>
<evidence type="ECO:0000313" key="8">
    <source>
        <dbReference type="EMBL" id="OUD03938.1"/>
    </source>
</evidence>
<dbReference type="InterPro" id="IPR001303">
    <property type="entry name" value="Aldolase_II/adducin_N"/>
</dbReference>
<dbReference type="RefSeq" id="WP_086599957.1">
    <property type="nucleotide sequence ID" value="NZ_NGFN01000025.1"/>
</dbReference>
<evidence type="ECO:0000256" key="3">
    <source>
        <dbReference type="ARBA" id="ARBA00022833"/>
    </source>
</evidence>
<dbReference type="InterPro" id="IPR017714">
    <property type="entry name" value="MethylthioRu-1-P_deHdtase_MtnB"/>
</dbReference>
<dbReference type="Pfam" id="PF00596">
    <property type="entry name" value="Aldolase_II"/>
    <property type="match status" value="1"/>
</dbReference>
<comment type="caution">
    <text evidence="8">The sequence shown here is derived from an EMBL/GenBank/DDBJ whole genome shotgun (WGS) entry which is preliminary data.</text>
</comment>
<feature type="binding site" evidence="6">
    <location>
        <position position="109"/>
    </location>
    <ligand>
        <name>Zn(2+)</name>
        <dbReference type="ChEBI" id="CHEBI:29105"/>
    </ligand>
</feature>
<comment type="function">
    <text evidence="6">Catalyzes the dehydration of methylthioribulose-1-phosphate (MTRu-1-P) into 2,3-diketo-5-methylthiopentyl-1-phosphate (DK-MTP-1-P).</text>
</comment>
<comment type="similarity">
    <text evidence="6">Belongs to the aldolase class II family. MtnB subfamily.</text>
</comment>
<evidence type="ECO:0000256" key="4">
    <source>
        <dbReference type="ARBA" id="ARBA00023167"/>
    </source>
</evidence>
<protein>
    <recommendedName>
        <fullName evidence="6">Methylthioribulose-1-phosphate dehydratase</fullName>
        <shortName evidence="6">MTRu-1-P dehydratase</shortName>
        <ecNumber evidence="6">4.2.1.109</ecNumber>
    </recommendedName>
</protein>
<organism evidence="8 9">
    <name type="scientific">Streptomyces swartbergensis</name>
    <dbReference type="NCBI Taxonomy" id="487165"/>
    <lineage>
        <taxon>Bacteria</taxon>
        <taxon>Bacillati</taxon>
        <taxon>Actinomycetota</taxon>
        <taxon>Actinomycetes</taxon>
        <taxon>Kitasatosporales</taxon>
        <taxon>Streptomycetaceae</taxon>
        <taxon>Streptomyces</taxon>
    </lineage>
</organism>
<evidence type="ECO:0000256" key="1">
    <source>
        <dbReference type="ARBA" id="ARBA00022605"/>
    </source>
</evidence>
<accession>A0A243S8K0</accession>
<evidence type="ECO:0000256" key="5">
    <source>
        <dbReference type="ARBA" id="ARBA00023239"/>
    </source>
</evidence>
<dbReference type="HAMAP" id="MF_01677">
    <property type="entry name" value="Salvage_MtnB"/>
    <property type="match status" value="1"/>
</dbReference>
<gene>
    <name evidence="6" type="primary">mtnB</name>
    <name evidence="8" type="ORF">CA983_06715</name>
</gene>
<dbReference type="Proteomes" id="UP000195105">
    <property type="component" value="Unassembled WGS sequence"/>
</dbReference>
<comment type="catalytic activity">
    <reaction evidence="6">
        <text>5-(methylsulfanyl)-D-ribulose 1-phosphate = 5-methylsulfanyl-2,3-dioxopentyl phosphate + H2O</text>
        <dbReference type="Rhea" id="RHEA:15549"/>
        <dbReference type="ChEBI" id="CHEBI:15377"/>
        <dbReference type="ChEBI" id="CHEBI:58548"/>
        <dbReference type="ChEBI" id="CHEBI:58828"/>
        <dbReference type="EC" id="4.2.1.109"/>
    </reaction>
</comment>
<dbReference type="GO" id="GO:0016832">
    <property type="term" value="F:aldehyde-lyase activity"/>
    <property type="evidence" value="ECO:0007669"/>
    <property type="project" value="TreeGrafter"/>
</dbReference>
<comment type="pathway">
    <text evidence="6">Amino-acid biosynthesis; L-methionine biosynthesis via salvage pathway; L-methionine from S-methyl-5-thio-alpha-D-ribose 1-phosphate: step 2/6.</text>
</comment>
<dbReference type="Gene3D" id="3.40.225.10">
    <property type="entry name" value="Class II aldolase/adducin N-terminal domain"/>
    <property type="match status" value="1"/>
</dbReference>
<dbReference type="NCBIfam" id="TIGR03328">
    <property type="entry name" value="salvage_mtnB"/>
    <property type="match status" value="1"/>
</dbReference>
<keyword evidence="4 6" id="KW-0486">Methionine biosynthesis</keyword>
<keyword evidence="3 6" id="KW-0862">Zinc</keyword>
<dbReference type="PANTHER" id="PTHR22789">
    <property type="entry name" value="FUCULOSE PHOSPHATE ALDOLASE"/>
    <property type="match status" value="1"/>
</dbReference>
<dbReference type="InterPro" id="IPR050197">
    <property type="entry name" value="Aldolase_class_II_sugar_metab"/>
</dbReference>
<keyword evidence="9" id="KW-1185">Reference proteome</keyword>
<dbReference type="GO" id="GO:0008270">
    <property type="term" value="F:zinc ion binding"/>
    <property type="evidence" value="ECO:0007669"/>
    <property type="project" value="UniProtKB-UniRule"/>
</dbReference>
<dbReference type="UniPathway" id="UPA00904">
    <property type="reaction ID" value="UER00875"/>
</dbReference>
<dbReference type="GO" id="GO:0005829">
    <property type="term" value="C:cytosol"/>
    <property type="evidence" value="ECO:0007669"/>
    <property type="project" value="TreeGrafter"/>
</dbReference>
<evidence type="ECO:0000256" key="2">
    <source>
        <dbReference type="ARBA" id="ARBA00022723"/>
    </source>
</evidence>
<feature type="domain" description="Class II aldolase/adducin N-terminal" evidence="7">
    <location>
        <begin position="19"/>
        <end position="214"/>
    </location>
</feature>
<keyword evidence="1 6" id="KW-0028">Amino-acid biosynthesis</keyword>
<dbReference type="GO" id="GO:0046570">
    <property type="term" value="F:methylthioribulose 1-phosphate dehydratase activity"/>
    <property type="evidence" value="ECO:0007669"/>
    <property type="project" value="UniProtKB-UniRule"/>
</dbReference>
<proteinExistence type="inferred from homology"/>
<name>A0A243S8K0_9ACTN</name>
<comment type="cofactor">
    <cofactor evidence="6">
        <name>Zn(2+)</name>
        <dbReference type="ChEBI" id="CHEBI:29105"/>
    </cofactor>
    <text evidence="6">Binds 1 zinc ion per subunit.</text>
</comment>
<dbReference type="AlphaFoldDB" id="A0A243S8K0"/>
<reference evidence="8 9" key="1">
    <citation type="submission" date="2017-05" db="EMBL/GenBank/DDBJ databases">
        <title>Biotechnological potential of actinobacteria isolated from South African environments.</title>
        <authorList>
            <person name="Le Roes-Hill M."/>
            <person name="Prins A."/>
            <person name="Durrell K.A."/>
        </authorList>
    </citation>
    <scope>NUCLEOTIDE SEQUENCE [LARGE SCALE GENOMIC DNA]</scope>
    <source>
        <strain evidence="8 9">HMC13</strain>
    </source>
</reference>
<dbReference type="SUPFAM" id="SSF53639">
    <property type="entry name" value="AraD/HMP-PK domain-like"/>
    <property type="match status" value="1"/>
</dbReference>
<dbReference type="SMART" id="SM01007">
    <property type="entry name" value="Aldolase_II"/>
    <property type="match status" value="1"/>
</dbReference>
<dbReference type="EC" id="4.2.1.109" evidence="6"/>
<keyword evidence="5 6" id="KW-0456">Lyase</keyword>